<dbReference type="AlphaFoldDB" id="A0A2S5D449"/>
<reference evidence="1 2" key="1">
    <citation type="submission" date="2017-11" db="EMBL/GenBank/DDBJ databases">
        <title>Genome sequence of Lysinibacillus sphaericus, a lignin-degrading bacteria isolated from municipal solid waste soil.</title>
        <authorList>
            <person name="Persinoti G.F."/>
            <person name="Paixao D.A."/>
            <person name="Bugg T.D."/>
            <person name="Squina F.M."/>
        </authorList>
    </citation>
    <scope>NUCLEOTIDE SEQUENCE [LARGE SCALE GENOMIC DNA]</scope>
    <source>
        <strain evidence="1 2">A1</strain>
    </source>
</reference>
<dbReference type="RefSeq" id="WP_256093140.1">
    <property type="nucleotide sequence ID" value="NZ_CP194323.1"/>
</dbReference>
<evidence type="ECO:0000313" key="2">
    <source>
        <dbReference type="Proteomes" id="UP000237319"/>
    </source>
</evidence>
<sequence>MDNYIQYNANQHNEVIIAIPALGERKEMYAPLAKSLSVYGHFII</sequence>
<proteinExistence type="predicted"/>
<protein>
    <recommendedName>
        <fullName evidence="3">Alpha/beta hydrolase</fullName>
    </recommendedName>
</protein>
<comment type="caution">
    <text evidence="1">The sequence shown here is derived from an EMBL/GenBank/DDBJ whole genome shotgun (WGS) entry which is preliminary data.</text>
</comment>
<dbReference type="EMBL" id="PGLV01000001">
    <property type="protein sequence ID" value="POZ57854.1"/>
    <property type="molecule type" value="Genomic_DNA"/>
</dbReference>
<evidence type="ECO:0000313" key="1">
    <source>
        <dbReference type="EMBL" id="POZ57854.1"/>
    </source>
</evidence>
<evidence type="ECO:0008006" key="3">
    <source>
        <dbReference type="Google" id="ProtNLM"/>
    </source>
</evidence>
<name>A0A2S5D449_LYSSH</name>
<gene>
    <name evidence="1" type="ORF">LYSIN_02638</name>
</gene>
<organism evidence="1 2">
    <name type="scientific">Lysinibacillus sphaericus</name>
    <name type="common">Bacillus sphaericus</name>
    <dbReference type="NCBI Taxonomy" id="1421"/>
    <lineage>
        <taxon>Bacteria</taxon>
        <taxon>Bacillati</taxon>
        <taxon>Bacillota</taxon>
        <taxon>Bacilli</taxon>
        <taxon>Bacillales</taxon>
        <taxon>Bacillaceae</taxon>
        <taxon>Lysinibacillus</taxon>
    </lineage>
</organism>
<dbReference type="Proteomes" id="UP000237319">
    <property type="component" value="Unassembled WGS sequence"/>
</dbReference>
<accession>A0A2S5D449</accession>
<keyword evidence="2" id="KW-1185">Reference proteome</keyword>